<feature type="domain" description="HMG box" evidence="3">
    <location>
        <begin position="8"/>
        <end position="76"/>
    </location>
</feature>
<dbReference type="InterPro" id="IPR009071">
    <property type="entry name" value="HMG_box_dom"/>
</dbReference>
<dbReference type="Pfam" id="PF09011">
    <property type="entry name" value="HMG_box_2"/>
    <property type="match status" value="1"/>
</dbReference>
<evidence type="ECO:0000313" key="5">
    <source>
        <dbReference type="WBParaSite" id="nRc.2.0.1.t14958-RA"/>
    </source>
</evidence>
<dbReference type="InterPro" id="IPR036910">
    <property type="entry name" value="HMG_box_dom_sf"/>
</dbReference>
<evidence type="ECO:0000256" key="2">
    <source>
        <dbReference type="SAM" id="MobiDB-lite"/>
    </source>
</evidence>
<sequence>MSRCQKPKKNQINGFALFRRDVQFEMKQKRTYITDAELNDLTAQRWENLDETQRSEWKMRAKQVKMKGRAEKVAATVENHNRRQVSNGNVDDDDFDWDEDDQISVARKSSDSLTAGCGLRRAKSFNDAPVNGLPPFIFRHNAGVAVALSKAKPPPVVQPQNVTLEPTPGPLSPITGLPPTSINSFKQQPLTTSSSGVGRGRGPVLVESPPAPFSGPQTVKKTTERSVCGESYLRQINELEIQTNPHKRRQCSRMNLFSSFTWQYESNKESNFCFFGRFDSISDRVQFYLLEC</sequence>
<dbReference type="PROSITE" id="PS50118">
    <property type="entry name" value="HMG_BOX_2"/>
    <property type="match status" value="1"/>
</dbReference>
<dbReference type="Proteomes" id="UP000887565">
    <property type="component" value="Unplaced"/>
</dbReference>
<keyword evidence="1" id="KW-0539">Nucleus</keyword>
<evidence type="ECO:0000256" key="1">
    <source>
        <dbReference type="PROSITE-ProRule" id="PRU00267"/>
    </source>
</evidence>
<dbReference type="SUPFAM" id="SSF47095">
    <property type="entry name" value="HMG-box"/>
    <property type="match status" value="1"/>
</dbReference>
<feature type="DNA-binding region" description="HMG box" evidence="1">
    <location>
        <begin position="8"/>
        <end position="76"/>
    </location>
</feature>
<dbReference type="GO" id="GO:0003677">
    <property type="term" value="F:DNA binding"/>
    <property type="evidence" value="ECO:0007669"/>
    <property type="project" value="UniProtKB-UniRule"/>
</dbReference>
<dbReference type="WBParaSite" id="nRc.2.0.1.t14958-RA">
    <property type="protein sequence ID" value="nRc.2.0.1.t14958-RA"/>
    <property type="gene ID" value="nRc.2.0.1.g14958"/>
</dbReference>
<proteinExistence type="predicted"/>
<feature type="compositionally biased region" description="Low complexity" evidence="2">
    <location>
        <begin position="190"/>
        <end position="206"/>
    </location>
</feature>
<keyword evidence="1" id="KW-0238">DNA-binding</keyword>
<evidence type="ECO:0000313" key="4">
    <source>
        <dbReference type="Proteomes" id="UP000887565"/>
    </source>
</evidence>
<feature type="region of interest" description="Disordered" evidence="2">
    <location>
        <begin position="186"/>
        <end position="219"/>
    </location>
</feature>
<name>A0A915INF3_ROMCU</name>
<keyword evidence="4" id="KW-1185">Reference proteome</keyword>
<dbReference type="Gene3D" id="1.10.30.10">
    <property type="entry name" value="High mobility group box domain"/>
    <property type="match status" value="1"/>
</dbReference>
<protein>
    <submittedName>
        <fullName evidence="5">HMG box domain-containing protein</fullName>
    </submittedName>
</protein>
<dbReference type="AlphaFoldDB" id="A0A915INF3"/>
<evidence type="ECO:0000259" key="3">
    <source>
        <dbReference type="PROSITE" id="PS50118"/>
    </source>
</evidence>
<accession>A0A915INF3</accession>
<organism evidence="4 5">
    <name type="scientific">Romanomermis culicivorax</name>
    <name type="common">Nematode worm</name>
    <dbReference type="NCBI Taxonomy" id="13658"/>
    <lineage>
        <taxon>Eukaryota</taxon>
        <taxon>Metazoa</taxon>
        <taxon>Ecdysozoa</taxon>
        <taxon>Nematoda</taxon>
        <taxon>Enoplea</taxon>
        <taxon>Dorylaimia</taxon>
        <taxon>Mermithida</taxon>
        <taxon>Mermithoidea</taxon>
        <taxon>Mermithidae</taxon>
        <taxon>Romanomermis</taxon>
    </lineage>
</organism>
<dbReference type="GO" id="GO:0005634">
    <property type="term" value="C:nucleus"/>
    <property type="evidence" value="ECO:0007669"/>
    <property type="project" value="UniProtKB-UniRule"/>
</dbReference>
<reference evidence="5" key="1">
    <citation type="submission" date="2022-11" db="UniProtKB">
        <authorList>
            <consortium name="WormBaseParasite"/>
        </authorList>
    </citation>
    <scope>IDENTIFICATION</scope>
</reference>